<sequence length="957" mass="106686">MLLIKTPNMVSLTEFLSNVTQNPDAISSWEPLRSGSLEKLMSVNQHCGLIRTYLSIFPTDPEMGAIFIETLLNKKDPLLYTELCKVIQIAPTAIVFGPLIRHSFSKINVTDATRTGIPHVMSLAALAVLFAPYDPLGSIAWKVLCNITYTNKQVDLSLLVMELLSTIPLASIMLPSLRLYVQLTNYCRVAGIDTSQPEEILKIYVEDSALPATDSQGEPLDLVPTLNQLIRFCTVVKNYSLTANFALKRHVLMCNAMGVPSNMQQLTHGSSFSFKSSGRWPNNSIPGMNYVHTSSDKQKQLLSNLLWNEVIDFEMKICSVLINNAVINEVEAARRVLFCLETAVQFQPSGTTYFSLLSYIIELLRVGHDSLAYDSNDTEKQCFNELVNLTISDHWDEAELGALHGLVGGRPANLWHRLRRHLDEAVCALVPKAQQIISLKSQQGELTPYGVFDLPGLLPTLSSEHGADVDHDSDDSETYEQQESVQKDFDSIYRRSGCCVKKPTWTLSTMQRCQGIPLTDSVPEEFYSPHPCMQNNNISNLIVLVLDFLAESNRVKTPLFSLLLQCLYVYAFTSLNFLACGAYLKHSLILKRAESKDAMFNTVLVTFGCCDSLLTSAVLYHYYNVINTSGAQIKDKDDTNNISQKSNADAKDIVYDCIPIRAFTIFAVHITDMAIKFSTTNGSANDTVLTFLRALFNQGACFITCTDHPPVLNLDFAPLLCEYIHQLYEVKHMQELTRLFGTDRKGTGDTIMKTSNHLYLQCPPLTLSSVQALAGLLSKTLGSLNGEPSSGFLSSTSLYRPEIYTLFPLQEGNMRLSVEVCDTLDGLLQRFSRELLFVQRSTANVFRSRAARSTDILVKRVYVACGAYLLHDSEIGYYSNYVEKNDDIAVTALRHGISIANKSRARQATALGDAIDYSGLNTLYPLANLELRPFQEGAQPIVRMVSAKRPTHCENRH</sequence>
<organism evidence="1 2">
    <name type="scientific">Giardia duodenalis assemblage B</name>
    <dbReference type="NCBI Taxonomy" id="1394984"/>
    <lineage>
        <taxon>Eukaryota</taxon>
        <taxon>Metamonada</taxon>
        <taxon>Diplomonadida</taxon>
        <taxon>Hexamitidae</taxon>
        <taxon>Giardiinae</taxon>
        <taxon>Giardia</taxon>
    </lineage>
</organism>
<proteinExistence type="predicted"/>
<dbReference type="OrthoDB" id="10251086at2759"/>
<protein>
    <submittedName>
        <fullName evidence="1">Uncharacterized protein</fullName>
    </submittedName>
</protein>
<dbReference type="Proteomes" id="UP000070089">
    <property type="component" value="Unassembled WGS sequence"/>
</dbReference>
<evidence type="ECO:0000313" key="2">
    <source>
        <dbReference type="Proteomes" id="UP000070089"/>
    </source>
</evidence>
<dbReference type="AlphaFoldDB" id="A0A132NN37"/>
<dbReference type="EMBL" id="JXTI01000190">
    <property type="protein sequence ID" value="KWX11418.1"/>
    <property type="molecule type" value="Genomic_DNA"/>
</dbReference>
<reference evidence="1 2" key="1">
    <citation type="journal article" date="2015" name="Mol. Biochem. Parasitol.">
        <title>Identification of polymorphic genes for use in assemblage B genotyping assays through comparative genomics of multiple assemblage B Giardia duodenalis isolates.</title>
        <authorList>
            <person name="Wielinga C."/>
            <person name="Thompson R.C."/>
            <person name="Monis P."/>
            <person name="Ryan U."/>
        </authorList>
    </citation>
    <scope>NUCLEOTIDE SEQUENCE [LARGE SCALE GENOMIC DNA]</scope>
    <source>
        <strain evidence="1 2">BAH15c1</strain>
    </source>
</reference>
<comment type="caution">
    <text evidence="1">The sequence shown here is derived from an EMBL/GenBank/DDBJ whole genome shotgun (WGS) entry which is preliminary data.</text>
</comment>
<evidence type="ECO:0000313" key="1">
    <source>
        <dbReference type="EMBL" id="KWX11418.1"/>
    </source>
</evidence>
<accession>A0A132NN37</accession>
<gene>
    <name evidence="1" type="ORF">QR46_4614</name>
</gene>
<dbReference type="VEuPathDB" id="GiardiaDB:QR46_4614"/>
<name>A0A132NN37_GIAIN</name>